<dbReference type="InterPro" id="IPR050708">
    <property type="entry name" value="T6SS_VgrG/RHS"/>
</dbReference>
<feature type="compositionally biased region" description="Polar residues" evidence="2">
    <location>
        <begin position="2737"/>
        <end position="2756"/>
    </location>
</feature>
<comment type="caution">
    <text evidence="4">The sequence shown here is derived from an EMBL/GenBank/DDBJ whole genome shotgun (WGS) entry which is preliminary data.</text>
</comment>
<organism evidence="4 5">
    <name type="scientific">Brucella cytisi</name>
    <dbReference type="NCBI Taxonomy" id="407152"/>
    <lineage>
        <taxon>Bacteria</taxon>
        <taxon>Pseudomonadati</taxon>
        <taxon>Pseudomonadota</taxon>
        <taxon>Alphaproteobacteria</taxon>
        <taxon>Hyphomicrobiales</taxon>
        <taxon>Brucellaceae</taxon>
        <taxon>Brucella/Ochrobactrum group</taxon>
        <taxon>Brucella</taxon>
    </lineage>
</organism>
<reference evidence="4 5" key="1">
    <citation type="submission" date="2016-10" db="EMBL/GenBank/DDBJ databases">
        <title>The Draft Genome Sequence of the Potato Rhizosphere Bacteria Ochrobactrum sp. IPA7.2.</title>
        <authorList>
            <person name="Gogoleva N.E."/>
            <person name="Khlopko Y.A."/>
            <person name="Burygin G.L."/>
            <person name="Plotnikov A.O."/>
        </authorList>
    </citation>
    <scope>NUCLEOTIDE SEQUENCE [LARGE SCALE GENOMIC DNA]</scope>
    <source>
        <strain evidence="4 5">IPA7.2</strain>
    </source>
</reference>
<evidence type="ECO:0000256" key="1">
    <source>
        <dbReference type="ARBA" id="ARBA00022737"/>
    </source>
</evidence>
<dbReference type="InterPro" id="IPR056823">
    <property type="entry name" value="TEN-like_YD-shell"/>
</dbReference>
<dbReference type="InterPro" id="IPR022385">
    <property type="entry name" value="Rhs_assc_core"/>
</dbReference>
<feature type="region of interest" description="Disordered" evidence="2">
    <location>
        <begin position="1902"/>
        <end position="1926"/>
    </location>
</feature>
<evidence type="ECO:0000313" key="4">
    <source>
        <dbReference type="EMBL" id="OIS93633.1"/>
    </source>
</evidence>
<feature type="domain" description="Teneurin-like YD-shell" evidence="3">
    <location>
        <begin position="2183"/>
        <end position="2451"/>
    </location>
</feature>
<sequence>MSRSKAFSGANVFSSQSAPTKRRGQSDDVQKGALASSVNLFKGDVDLNHQLVNLKGRAQNGSDTLKMSIQYGSNVRHDALTWNVEAPTGILGLGWGLPLSLITLDGDGGPTPSGANYTISDNGISSTLVRQDIVPTLLTAAASLLDAVQSGDTVPADLRAVFTGNGLPLSADAVVVEASTGWTLRDAALEQEFKLAVQGDKLTIRYGGEFYQLQNYSFWHIVFYPTYNRWLVIDETGSRRSFGGGVSSTEKGIATSRGNSIAWSIWWTDAEGHPAWSAPSASASGQIAVANAWYLENVTDRHGNTHRFGYNDFPRKSDTGLLQYAEQSITEGGLPFTKAVYLTSTTDVFGRQVSLSYAPKLWSATGAQEYSDPHASTPPLDSAGYFSPTGYQDNYEILYLSGLTVTGTSGRQIMRYAFCYEPSMESPVACIGGSAGIFAKRLLTRITKFDSDDAPVPGLRMSYCLEADPDSGQPGALISLTGASGGTVSYAYKQQSLSQSNRTVDISTDGADQTNLFYGPDYTVLALYRSSTASLSLRLISWNGTWQVWQPANDGVVTVGNIDLTTLECQPAQDFVVLSYKDFGGNRYVYVWNKLAARPGQWQAADALGLDLPIILSSADNRKLDFYTGAAHFLIADQNLNDPFETGNAITRYSWRWDLGQWIKDQLLLDQGGAWIAAGGNFFTTYSNNDQTMRLYWRNADLSWCETPGSIVMPGACEVNAWENIALVAGPASVAFTRIVSRTTNLQAVQLSSVAWDSDYGLTANDHGVITDYYDASIGTPLTNTPSIVSDSFFTLNSNAFRRTEAGWDTVSLITSSNYHNVSQSFVCGQDVIGVMTTNKSNQTFVTMRSWVPGYGWGASTSPVQVNTLAPNDISPTATRNDFNLGGDWLNIGSLLYYRGTSCDWNTVLDTGPSIFMTDTIKATDADFAWLDSKSLVNSAPSFVTLNTVKTNGAGAVTCLVFRNGASSPLVTVLNGRSLYNGSDQGQSAAGQSTFATVDQSSGPPIAIRLHRYQNYSVDGPVTHYTVSGATLDDAMGDISHVAYICFPDSAICSSTGDDVSFHQTITYPGTSDPDVTPFGSVETLYLNTTNGVYQADYFDLLEGQQIAQITRDASDQIVSSTKTRWQVVNTVGSDPITGAQVPLRGGWARTVEQSETSDCVTKTTVMIYETEAQPCSLNGTALCALSSQVNGAGETEVFAQTQTPALLPFPILWAQHAIHDDALTVDYCMPMDDGTPLWEQSTVTSAKARLWSSIPSALGSDVMTGVESSRYDLVNGTNPAFPFNNPDLAEDQGWLLAHRFTNFTPWSQPSQEVNALGVPSAILHGANGLGVVAHAKDTTITGMVATFFQAWEQLDRLTTDGSFDPDCCFTGTQALRLGVGQSVKTTLTPDRAQRYVAALRYRSAAGCVAIVLGGVEVKLDATGDSWSYRTLPLDAPAETLTLSVTAIDGDVWIDALFAVPLASQPSYQLQDPDSLVETTYMDGGGRCQRMLLSPAGDTIGCQSPDGHLHDLRIKGYGRAVSANDSLDASCPNSTLALQFAAGGSVDEFRDGGNWSERWTATGSSTVSKGILTLTAGSSLNATDRRFSEPEDSEQTTTASIEIQYGSALDFSVSFDGLTVSWSAMGLTADKGTLMAAPATCPRHWVFVRSRGATLFYADGQLLVSLDSTGHRTLSIQTNASLALRRLSLGYDVRLGVTFADGAGRSRQAQQLWGLDSIVVDSLRDTTNRQIATTKPCPGAFGSGAALPPMAYRPGTVNRSDFHASWESTGRMTGDVADYYSGRTWRGLTPSNDGGYPYYGIRYEASARAQKIEMSSPGTRHAADLTVPALDRQTLKLSSSATWQSPPPMPGEGPPYHLDDSISASGMTYSKATSKLGKIISLTVGTATGNTLMQSSADRNYTNLAGPRTSTTVKLPRSHGNETTPAEAGFERIQLQDGKRQTLSYTEPNCGETQVVLNSTGAIRFVLPRNGEDEAFCLYKTYDRCGRQIEEGTLEGIWDIATLAPHADDPHWPNPETDSFAVRAAWTTFDGDGSDPLQIGQKITMSRVTRDPEGLAAPVTVTDCYSYDIRNQIASAHRHVTAGTDAEAMLRYTYNTLDQVVSICLPDDAPIPELVYGYTDQGQTKTIRNGATGELLASYVYGPDAKMILQQIHGNHTWTRTLTYTPDERPLCLEASMGDSCPRLRLEYTYTNDGLVHSRTVDLNNAQVADRFSYDDVRALTTVSGTNEASYGPPDLNGNLSRLTEGGVISTFTLNPGTDQIATVITGDTPVVPCTWNAHGNMLSGNGRNYTYDRASGRTTRVTQGDAVLNLAYGGLTDRAMKSGSNGEIFYFPGAGTAPLLRKTPAGWDMLVSGPGSMVAFATADERFALVTDVQNSLLLATSDIGAVVEQTMLYRAFGSVNPDLSSAERPVPYMFQGQEWDGEIGLYNFNARLYDPALARFHAMDPALQFTSPYVFEANSPVNQTDPTGQMSQGAQVAIGAASIGLALGGIALTMATVGFGSAVAAGMEAAAAGEAMLEESVELGVAKGLEQAGTTLAKNAGRLATGASDTVEQGVEARSTIARLKGWALKNHTALYNTARTVSGIPIGTGSGGARYTFTTDNKDFNMTHFAIAAAAGGSASVISGVVFATETCCLKKLFKQEGFRNAVQFFTTPITTAVLSDVSQVATNLMLDRDWSTGLIRTTLTSGFTGFVVASGGAVTSAIGASAGKKKRAYWLNLIETTAPDLLRTEQESPDSSLSAQMPVSNAALNRDQ</sequence>
<dbReference type="PANTHER" id="PTHR32305">
    <property type="match status" value="1"/>
</dbReference>
<feature type="region of interest" description="Disordered" evidence="2">
    <location>
        <begin position="1"/>
        <end position="29"/>
    </location>
</feature>
<dbReference type="NCBIfam" id="TIGR03696">
    <property type="entry name" value="Rhs_assc_core"/>
    <property type="match status" value="1"/>
</dbReference>
<keyword evidence="1" id="KW-0677">Repeat</keyword>
<dbReference type="RefSeq" id="WP_071631616.1">
    <property type="nucleotide sequence ID" value="NZ_MOEC01000008.1"/>
</dbReference>
<dbReference type="Proteomes" id="UP000182985">
    <property type="component" value="Unassembled WGS sequence"/>
</dbReference>
<evidence type="ECO:0000259" key="3">
    <source>
        <dbReference type="Pfam" id="PF25023"/>
    </source>
</evidence>
<dbReference type="EMBL" id="MOEC01000008">
    <property type="protein sequence ID" value="OIS93633.1"/>
    <property type="molecule type" value="Genomic_DNA"/>
</dbReference>
<name>A0A1J6HMF5_9HYPH</name>
<dbReference type="PANTHER" id="PTHR32305:SF15">
    <property type="entry name" value="PROTEIN RHSA-RELATED"/>
    <property type="match status" value="1"/>
</dbReference>
<feature type="compositionally biased region" description="Polar residues" evidence="2">
    <location>
        <begin position="1"/>
        <end position="19"/>
    </location>
</feature>
<accession>A0A1J6HMF5</accession>
<feature type="region of interest" description="Disordered" evidence="2">
    <location>
        <begin position="2732"/>
        <end position="2756"/>
    </location>
</feature>
<evidence type="ECO:0000256" key="2">
    <source>
        <dbReference type="SAM" id="MobiDB-lite"/>
    </source>
</evidence>
<feature type="compositionally biased region" description="Polar residues" evidence="2">
    <location>
        <begin position="1902"/>
        <end position="1913"/>
    </location>
</feature>
<gene>
    <name evidence="4" type="ORF">BLA27_09965</name>
</gene>
<dbReference type="Gene3D" id="2.180.10.10">
    <property type="entry name" value="RHS repeat-associated core"/>
    <property type="match status" value="1"/>
</dbReference>
<proteinExistence type="predicted"/>
<dbReference type="Pfam" id="PF25023">
    <property type="entry name" value="TEN_YD-shell"/>
    <property type="match status" value="1"/>
</dbReference>
<keyword evidence="5" id="KW-1185">Reference proteome</keyword>
<dbReference type="OrthoDB" id="6057489at2"/>
<evidence type="ECO:0000313" key="5">
    <source>
        <dbReference type="Proteomes" id="UP000182985"/>
    </source>
</evidence>
<protein>
    <recommendedName>
        <fullName evidence="3">Teneurin-like YD-shell domain-containing protein</fullName>
    </recommendedName>
</protein>